<organism evidence="1 2">
    <name type="scientific">Leifsonia tongyongensis</name>
    <dbReference type="NCBI Taxonomy" id="1268043"/>
    <lineage>
        <taxon>Bacteria</taxon>
        <taxon>Bacillati</taxon>
        <taxon>Actinomycetota</taxon>
        <taxon>Actinomycetes</taxon>
        <taxon>Micrococcales</taxon>
        <taxon>Microbacteriaceae</taxon>
        <taxon>Leifsonia</taxon>
    </lineage>
</organism>
<keyword evidence="2" id="KW-1185">Reference proteome</keyword>
<sequence length="219" mass="22757">MTDEPLIALISATTAAIPAATAAIHERIPGAKVWNIVDDRLLTDAQAAGGVTPELEQRMGRLIEHALIEKPDSVLLTCSQYGWVARRNESAIPVLPPDDAAFEQVVARGARSILVLASIESARADTVTRLTDTLEAAGINVDIDSRVVAGASDRAAQGDNVGLLDLLLSASAGSHDAVFLAQYSLATVANDLAAATGKQVISGPSAAADSIADWLGRTR</sequence>
<dbReference type="AlphaFoldDB" id="A0A6L9Y326"/>
<dbReference type="EMBL" id="JAAGWY010000005">
    <property type="protein sequence ID" value="NEN07678.1"/>
    <property type="molecule type" value="Genomic_DNA"/>
</dbReference>
<evidence type="ECO:0000313" key="1">
    <source>
        <dbReference type="EMBL" id="NEN07678.1"/>
    </source>
</evidence>
<evidence type="ECO:0008006" key="3">
    <source>
        <dbReference type="Google" id="ProtNLM"/>
    </source>
</evidence>
<dbReference type="RefSeq" id="WP_163291177.1">
    <property type="nucleotide sequence ID" value="NZ_JAAGWY010000005.1"/>
</dbReference>
<dbReference type="Proteomes" id="UP000474967">
    <property type="component" value="Unassembled WGS sequence"/>
</dbReference>
<evidence type="ECO:0000313" key="2">
    <source>
        <dbReference type="Proteomes" id="UP000474967"/>
    </source>
</evidence>
<comment type="caution">
    <text evidence="1">The sequence shown here is derived from an EMBL/GenBank/DDBJ whole genome shotgun (WGS) entry which is preliminary data.</text>
</comment>
<reference evidence="1 2" key="1">
    <citation type="journal article" date="2014" name="J. Microbiol.">
        <title>Diaminobutyricibacter tongyongensis gen. nov., sp. nov. and Homoserinibacter gongjuensis gen. nov., sp. nov. belong to the family Microbacteriaceae.</title>
        <authorList>
            <person name="Kim S.J."/>
            <person name="Ahn J.H."/>
            <person name="Weon H.Y."/>
            <person name="Hamada M."/>
            <person name="Suzuki K."/>
            <person name="Kwon S.W."/>
        </authorList>
    </citation>
    <scope>NUCLEOTIDE SEQUENCE [LARGE SCALE GENOMIC DNA]</scope>
    <source>
        <strain evidence="1 2">NBRC 108724</strain>
    </source>
</reference>
<protein>
    <recommendedName>
        <fullName evidence="3">Asp/Glu racemase</fullName>
    </recommendedName>
</protein>
<name>A0A6L9Y326_9MICO</name>
<gene>
    <name evidence="1" type="ORF">G3T36_17620</name>
</gene>
<accession>A0A6L9Y326</accession>
<proteinExistence type="predicted"/>